<organism evidence="19 20">
    <name type="scientific">Caldimicrobium thiodismutans</name>
    <dbReference type="NCBI Taxonomy" id="1653476"/>
    <lineage>
        <taxon>Bacteria</taxon>
        <taxon>Pseudomonadati</taxon>
        <taxon>Thermodesulfobacteriota</taxon>
        <taxon>Thermodesulfobacteria</taxon>
        <taxon>Thermodesulfobacteriales</taxon>
        <taxon>Thermodesulfobacteriaceae</taxon>
        <taxon>Caldimicrobium</taxon>
    </lineage>
</organism>
<evidence type="ECO:0000259" key="18">
    <source>
        <dbReference type="Pfam" id="PF09936"/>
    </source>
</evidence>
<name>A0A2N7PJZ8_9BACT</name>
<evidence type="ECO:0000256" key="13">
    <source>
        <dbReference type="ARBA" id="ARBA00033392"/>
    </source>
</evidence>
<evidence type="ECO:0000256" key="15">
    <source>
        <dbReference type="HAMAP-Rule" id="MF_00605"/>
    </source>
</evidence>
<keyword evidence="9 15" id="KW-0808">Transferase</keyword>
<evidence type="ECO:0000256" key="2">
    <source>
        <dbReference type="ARBA" id="ARBA00004496"/>
    </source>
</evidence>
<feature type="binding site" evidence="15">
    <location>
        <position position="112"/>
    </location>
    <ligand>
        <name>S-adenosyl-L-methionine</name>
        <dbReference type="ChEBI" id="CHEBI:59789"/>
    </ligand>
</feature>
<evidence type="ECO:0000256" key="7">
    <source>
        <dbReference type="ARBA" id="ARBA00022490"/>
    </source>
</evidence>
<dbReference type="Proteomes" id="UP000235731">
    <property type="component" value="Unassembled WGS sequence"/>
</dbReference>
<comment type="similarity">
    <text evidence="3 15 16">Belongs to the RNA methyltransferase TrmD family.</text>
</comment>
<dbReference type="CDD" id="cd18080">
    <property type="entry name" value="TrmD-like"/>
    <property type="match status" value="1"/>
</dbReference>
<comment type="catalytic activity">
    <reaction evidence="14 15 16">
        <text>guanosine(37) in tRNA + S-adenosyl-L-methionine = N(1)-methylguanosine(37) in tRNA + S-adenosyl-L-homocysteine + H(+)</text>
        <dbReference type="Rhea" id="RHEA:36899"/>
        <dbReference type="Rhea" id="RHEA-COMP:10145"/>
        <dbReference type="Rhea" id="RHEA-COMP:10147"/>
        <dbReference type="ChEBI" id="CHEBI:15378"/>
        <dbReference type="ChEBI" id="CHEBI:57856"/>
        <dbReference type="ChEBI" id="CHEBI:59789"/>
        <dbReference type="ChEBI" id="CHEBI:73542"/>
        <dbReference type="ChEBI" id="CHEBI:74269"/>
        <dbReference type="EC" id="2.1.1.228"/>
    </reaction>
</comment>
<dbReference type="InterPro" id="IPR023148">
    <property type="entry name" value="tRNA_m1G_MeTrfase_C_sf"/>
</dbReference>
<dbReference type="GO" id="GO:0052906">
    <property type="term" value="F:tRNA (guanine(37)-N1)-methyltransferase activity"/>
    <property type="evidence" value="ECO:0007669"/>
    <property type="project" value="UniProtKB-UniRule"/>
</dbReference>
<dbReference type="GO" id="GO:0002939">
    <property type="term" value="P:tRNA N1-guanine methylation"/>
    <property type="evidence" value="ECO:0007669"/>
    <property type="project" value="TreeGrafter"/>
</dbReference>
<comment type="subcellular location">
    <subcellularLocation>
        <location evidence="2 15 16">Cytoplasm</location>
    </subcellularLocation>
</comment>
<dbReference type="PANTHER" id="PTHR46417:SF1">
    <property type="entry name" value="TRNA (GUANINE-N(1)-)-METHYLTRANSFERASE"/>
    <property type="match status" value="1"/>
</dbReference>
<keyword evidence="8 15" id="KW-0489">Methyltransferase</keyword>
<dbReference type="InterPro" id="IPR029026">
    <property type="entry name" value="tRNA_m1G_MTases_N"/>
</dbReference>
<evidence type="ECO:0000259" key="17">
    <source>
        <dbReference type="Pfam" id="PF01746"/>
    </source>
</evidence>
<evidence type="ECO:0000313" key="20">
    <source>
        <dbReference type="Proteomes" id="UP000235731"/>
    </source>
</evidence>
<dbReference type="InterPro" id="IPR019230">
    <property type="entry name" value="RNA_MeTrfase_C_dom"/>
</dbReference>
<dbReference type="PANTHER" id="PTHR46417">
    <property type="entry name" value="TRNA (GUANINE-N(1)-)-METHYLTRANSFERASE"/>
    <property type="match status" value="1"/>
</dbReference>
<evidence type="ECO:0000256" key="16">
    <source>
        <dbReference type="RuleBase" id="RU003464"/>
    </source>
</evidence>
<sequence length="438" mass="50810">MHFHILTIFPEYFESPLRVGLLKKALDRGLIKVNILNLRDFSEDKHRVIDDEPYGGGEGMVFKPEPLYKALTFLKERYPDIHTIYLSPQGRLFNQEVAEELSKKGDLLLICGRYEGIDERIRRYFIEDEISIGDYVVFGGEVAALVILEAVSRLIPGVVGKKNSVEKESFTSKLLKYPCYTRPAEFMGYRVPEVLLSGDHKKIEKYRRRESLKLTLERRPELLGKTSLEPEDLEIIREFLERQRLYLFLVHYPVYNKKGEIIASAIANIDLHDLSRLGRTYGVKKIYVIQPLEDQRALAQELISYWLEGRGKNYNPLRSEALRLLKVVPSMDEALSEIEKEEGERPILVGTDASPKRTFITPEELRNLLWIKPIALLFGTAWGLEESFLKECDYFLEPIWGRKDFYNHLSVRSAASILLDRILKPYLLFKKPLKSDLL</sequence>
<evidence type="ECO:0000256" key="5">
    <source>
        <dbReference type="ARBA" id="ARBA00012807"/>
    </source>
</evidence>
<dbReference type="NCBIfam" id="TIGR00088">
    <property type="entry name" value="trmD"/>
    <property type="match status" value="1"/>
</dbReference>
<evidence type="ECO:0000256" key="11">
    <source>
        <dbReference type="ARBA" id="ARBA00022694"/>
    </source>
</evidence>
<dbReference type="Pfam" id="PF01746">
    <property type="entry name" value="tRNA_m1G_MT"/>
    <property type="match status" value="1"/>
</dbReference>
<dbReference type="InterPro" id="IPR016009">
    <property type="entry name" value="tRNA_MeTrfase_TRMD/TRM10"/>
</dbReference>
<dbReference type="GO" id="GO:0005829">
    <property type="term" value="C:cytosol"/>
    <property type="evidence" value="ECO:0007669"/>
    <property type="project" value="TreeGrafter"/>
</dbReference>
<accession>A0A2N7PJZ8</accession>
<keyword evidence="11 15" id="KW-0819">tRNA processing</keyword>
<dbReference type="Gene3D" id="1.10.1270.20">
    <property type="entry name" value="tRNA(m1g37)methyltransferase, domain 2"/>
    <property type="match status" value="1"/>
</dbReference>
<dbReference type="FunFam" id="3.40.1280.10:FF:000001">
    <property type="entry name" value="tRNA (guanine-N(1)-)-methyltransferase"/>
    <property type="match status" value="1"/>
</dbReference>
<dbReference type="Pfam" id="PF09936">
    <property type="entry name" value="Methyltrn_RNA_4"/>
    <property type="match status" value="1"/>
</dbReference>
<dbReference type="EMBL" id="PNIE01000041">
    <property type="protein sequence ID" value="PMP63269.1"/>
    <property type="molecule type" value="Genomic_DNA"/>
</dbReference>
<evidence type="ECO:0000256" key="14">
    <source>
        <dbReference type="ARBA" id="ARBA00047783"/>
    </source>
</evidence>
<reference evidence="19 20" key="1">
    <citation type="submission" date="2018-01" db="EMBL/GenBank/DDBJ databases">
        <title>Metagenomic assembled genomes from two thermal pools in the Uzon Caldera, Kamchatka, Russia.</title>
        <authorList>
            <person name="Wilkins L."/>
            <person name="Ettinger C."/>
        </authorList>
    </citation>
    <scope>NUCLEOTIDE SEQUENCE [LARGE SCALE GENOMIC DNA]</scope>
    <source>
        <strain evidence="19">ZAV-15</strain>
    </source>
</reference>
<feature type="binding site" evidence="15">
    <location>
        <begin position="132"/>
        <end position="137"/>
    </location>
    <ligand>
        <name>S-adenosyl-L-methionine</name>
        <dbReference type="ChEBI" id="CHEBI:59789"/>
    </ligand>
</feature>
<comment type="caution">
    <text evidence="19">The sequence shown here is derived from an EMBL/GenBank/DDBJ whole genome shotgun (WGS) entry which is preliminary data.</text>
</comment>
<comment type="function">
    <text evidence="1 15 16">Specifically methylates guanosine-37 in various tRNAs.</text>
</comment>
<dbReference type="HAMAP" id="MF_00605">
    <property type="entry name" value="TrmD"/>
    <property type="match status" value="1"/>
</dbReference>
<feature type="domain" description="tRNA methyltransferase TRMD/TRM10-type" evidence="17">
    <location>
        <begin position="1"/>
        <end position="224"/>
    </location>
</feature>
<evidence type="ECO:0000256" key="3">
    <source>
        <dbReference type="ARBA" id="ARBA00007630"/>
    </source>
</evidence>
<feature type="domain" description="tRNA (guanine-N(1)-)-methyltransferase C-terminal" evidence="18">
    <location>
        <begin position="245"/>
        <end position="423"/>
    </location>
</feature>
<dbReference type="EC" id="2.1.1.228" evidence="5 15"/>
<protein>
    <recommendedName>
        <fullName evidence="6 15">tRNA (guanine-N(1)-)-methyltransferase</fullName>
        <ecNumber evidence="5 15">2.1.1.228</ecNumber>
    </recommendedName>
    <alternativeName>
        <fullName evidence="12 15">M1G-methyltransferase</fullName>
    </alternativeName>
    <alternativeName>
        <fullName evidence="13 15">tRNA [GM37] methyltransferase</fullName>
    </alternativeName>
</protein>
<proteinExistence type="inferred from homology"/>
<keyword evidence="10 15" id="KW-0949">S-adenosyl-L-methionine</keyword>
<evidence type="ECO:0000313" key="19">
    <source>
        <dbReference type="EMBL" id="PMP63269.1"/>
    </source>
</evidence>
<evidence type="ECO:0000256" key="1">
    <source>
        <dbReference type="ARBA" id="ARBA00002634"/>
    </source>
</evidence>
<dbReference type="NCBIfam" id="NF000648">
    <property type="entry name" value="PRK00026.1"/>
    <property type="match status" value="1"/>
</dbReference>
<comment type="subunit">
    <text evidence="4 15 16">Homodimer.</text>
</comment>
<evidence type="ECO:0000256" key="6">
    <source>
        <dbReference type="ARBA" id="ARBA00014679"/>
    </source>
</evidence>
<keyword evidence="7 15" id="KW-0963">Cytoplasm</keyword>
<dbReference type="InterPro" id="IPR029028">
    <property type="entry name" value="Alpha/beta_knot_MTases"/>
</dbReference>
<dbReference type="AlphaFoldDB" id="A0A2N7PJZ8"/>
<dbReference type="SUPFAM" id="SSF75217">
    <property type="entry name" value="alpha/beta knot"/>
    <property type="match status" value="1"/>
</dbReference>
<dbReference type="CDD" id="cd18085">
    <property type="entry name" value="TM1570-like"/>
    <property type="match status" value="1"/>
</dbReference>
<dbReference type="InterPro" id="IPR002649">
    <property type="entry name" value="tRNA_m1G_MeTrfase_TrmD"/>
</dbReference>
<dbReference type="Gene3D" id="3.40.1280.10">
    <property type="match status" value="2"/>
</dbReference>
<gene>
    <name evidence="15" type="primary">trmD</name>
    <name evidence="19" type="ORF">C0197_03035</name>
</gene>
<evidence type="ECO:0000256" key="8">
    <source>
        <dbReference type="ARBA" id="ARBA00022603"/>
    </source>
</evidence>
<evidence type="ECO:0000256" key="12">
    <source>
        <dbReference type="ARBA" id="ARBA00029736"/>
    </source>
</evidence>
<evidence type="ECO:0000256" key="4">
    <source>
        <dbReference type="ARBA" id="ARBA00011738"/>
    </source>
</evidence>
<evidence type="ECO:0000256" key="10">
    <source>
        <dbReference type="ARBA" id="ARBA00022691"/>
    </source>
</evidence>
<evidence type="ECO:0000256" key="9">
    <source>
        <dbReference type="ARBA" id="ARBA00022679"/>
    </source>
</evidence>